<dbReference type="Gene3D" id="3.40.50.150">
    <property type="entry name" value="Vaccinia Virus protein VP39"/>
    <property type="match status" value="1"/>
</dbReference>
<dbReference type="Pfam" id="PF22528">
    <property type="entry name" value="PRMT_C"/>
    <property type="match status" value="1"/>
</dbReference>
<keyword evidence="3 6" id="KW-0949">S-adenosyl-L-methionine</keyword>
<comment type="caution">
    <text evidence="8">The sequence shown here is derived from an EMBL/GenBank/DDBJ whole genome shotgun (WGS) entry which is preliminary data.</text>
</comment>
<protein>
    <recommendedName>
        <fullName evidence="4">Protein arginine N-methyltransferase 6</fullName>
    </recommendedName>
    <alternativeName>
        <fullName evidence="5">Histone-arginine N-methyltransferase PRMT6</fullName>
    </alternativeName>
</protein>
<dbReference type="InterPro" id="IPR025799">
    <property type="entry name" value="Arg_MeTrfase"/>
</dbReference>
<dbReference type="EMBL" id="CAIIXF020000005">
    <property type="protein sequence ID" value="CAH1782608.1"/>
    <property type="molecule type" value="Genomic_DNA"/>
</dbReference>
<evidence type="ECO:0000313" key="9">
    <source>
        <dbReference type="Proteomes" id="UP000749559"/>
    </source>
</evidence>
<dbReference type="PANTHER" id="PTHR11006:SF73">
    <property type="entry name" value="PROTEIN ARGININE N-METHYLTRANSFERASE 6"/>
    <property type="match status" value="1"/>
</dbReference>
<dbReference type="Gene3D" id="2.70.160.11">
    <property type="entry name" value="Hnrnp arginine n-methyltransferase1"/>
    <property type="match status" value="1"/>
</dbReference>
<dbReference type="OrthoDB" id="7848332at2759"/>
<dbReference type="FunFam" id="3.40.50.150:FF:000016">
    <property type="entry name" value="Protein arginine N-methyltransferase 6"/>
    <property type="match status" value="1"/>
</dbReference>
<evidence type="ECO:0000256" key="6">
    <source>
        <dbReference type="PROSITE-ProRule" id="PRU01015"/>
    </source>
</evidence>
<organism evidence="8 9">
    <name type="scientific">Owenia fusiformis</name>
    <name type="common">Polychaete worm</name>
    <dbReference type="NCBI Taxonomy" id="6347"/>
    <lineage>
        <taxon>Eukaryota</taxon>
        <taxon>Metazoa</taxon>
        <taxon>Spiralia</taxon>
        <taxon>Lophotrochozoa</taxon>
        <taxon>Annelida</taxon>
        <taxon>Polychaeta</taxon>
        <taxon>Sedentaria</taxon>
        <taxon>Canalipalpata</taxon>
        <taxon>Sabellida</taxon>
        <taxon>Oweniida</taxon>
        <taxon>Oweniidae</taxon>
        <taxon>Owenia</taxon>
    </lineage>
</organism>
<dbReference type="PANTHER" id="PTHR11006">
    <property type="entry name" value="PROTEIN ARGININE N-METHYLTRANSFERASE"/>
    <property type="match status" value="1"/>
</dbReference>
<evidence type="ECO:0000256" key="4">
    <source>
        <dbReference type="ARBA" id="ARBA00040406"/>
    </source>
</evidence>
<keyword evidence="1 6" id="KW-0489">Methyltransferase</keyword>
<keyword evidence="9" id="KW-1185">Reference proteome</keyword>
<dbReference type="AlphaFoldDB" id="A0A8S4NLY9"/>
<dbReference type="GO" id="GO:0032259">
    <property type="term" value="P:methylation"/>
    <property type="evidence" value="ECO:0007669"/>
    <property type="project" value="UniProtKB-KW"/>
</dbReference>
<evidence type="ECO:0000256" key="5">
    <source>
        <dbReference type="ARBA" id="ARBA00042685"/>
    </source>
</evidence>
<dbReference type="CDD" id="cd02440">
    <property type="entry name" value="AdoMet_MTases"/>
    <property type="match status" value="1"/>
</dbReference>
<keyword evidence="2 6" id="KW-0808">Transferase</keyword>
<feature type="domain" description="Protein arginine N-methyltransferase" evidence="7">
    <location>
        <begin position="175"/>
        <end position="342"/>
    </location>
</feature>
<evidence type="ECO:0000256" key="2">
    <source>
        <dbReference type="ARBA" id="ARBA00022679"/>
    </source>
</evidence>
<reference evidence="8" key="1">
    <citation type="submission" date="2022-03" db="EMBL/GenBank/DDBJ databases">
        <authorList>
            <person name="Martin C."/>
        </authorList>
    </citation>
    <scope>NUCLEOTIDE SEQUENCE</scope>
</reference>
<evidence type="ECO:0000259" key="7">
    <source>
        <dbReference type="Pfam" id="PF22528"/>
    </source>
</evidence>
<name>A0A8S4NLY9_OWEFU</name>
<dbReference type="Pfam" id="PF06325">
    <property type="entry name" value="PrmA"/>
    <property type="match status" value="1"/>
</dbReference>
<dbReference type="GO" id="GO:0016274">
    <property type="term" value="F:protein-arginine N-methyltransferase activity"/>
    <property type="evidence" value="ECO:0007669"/>
    <property type="project" value="InterPro"/>
</dbReference>
<dbReference type="InterPro" id="IPR029063">
    <property type="entry name" value="SAM-dependent_MTases_sf"/>
</dbReference>
<evidence type="ECO:0000313" key="8">
    <source>
        <dbReference type="EMBL" id="CAH1782608.1"/>
    </source>
</evidence>
<accession>A0A8S4NLY9</accession>
<evidence type="ECO:0000256" key="3">
    <source>
        <dbReference type="ARBA" id="ARBA00022691"/>
    </source>
</evidence>
<dbReference type="PROSITE" id="PS51678">
    <property type="entry name" value="SAM_MT_PRMT"/>
    <property type="match status" value="1"/>
</dbReference>
<proteinExistence type="predicted"/>
<dbReference type="SUPFAM" id="SSF53335">
    <property type="entry name" value="S-adenosyl-L-methionine-dependent methyltransferases"/>
    <property type="match status" value="1"/>
</dbReference>
<gene>
    <name evidence="8" type="ORF">OFUS_LOCUS9039</name>
</gene>
<sequence length="358" mass="41093">MDSHKTIRQYSHNIDNMAQPKRARMSHGKDQDSEYFRSYSDIGIHEDMIADSVRTNAYRLAILRNFEKIRGKVVLDVGAGTGILSAFCVQAGAKTVYAVEASDMAEQIKRVAKGNNMAEKIIVLQSKMEDAELPEKVDVIVSEWMGYFLLYETMLPSVIYARDNWLKQNGLILPDSATLYMAPINHTDFYEERLTFWEKVEETFKVNMSSLVPYARKCLTEHIHVKTIPIENVLAQYSKIAHIDLNTVTTSQLSHMKESFTFQCYGCNTLHGFASWFKVEFSADVELSTSPYCEDTHWQQSVLYVDNPLHVEQDTQITGSVVLTPNAEFPRFLDIDLKYKMDNNDDVHKHYLMNDVIL</sequence>
<evidence type="ECO:0000256" key="1">
    <source>
        <dbReference type="ARBA" id="ARBA00022603"/>
    </source>
</evidence>
<dbReference type="InterPro" id="IPR055135">
    <property type="entry name" value="PRMT_dom"/>
</dbReference>
<dbReference type="Proteomes" id="UP000749559">
    <property type="component" value="Unassembled WGS sequence"/>
</dbReference>
<dbReference type="GO" id="GO:0042054">
    <property type="term" value="F:histone methyltransferase activity"/>
    <property type="evidence" value="ECO:0007669"/>
    <property type="project" value="TreeGrafter"/>
</dbReference>